<organism evidence="1 2">
    <name type="scientific">Vallitalea longa</name>
    <dbReference type="NCBI Taxonomy" id="2936439"/>
    <lineage>
        <taxon>Bacteria</taxon>
        <taxon>Bacillati</taxon>
        <taxon>Bacillota</taxon>
        <taxon>Clostridia</taxon>
        <taxon>Lachnospirales</taxon>
        <taxon>Vallitaleaceae</taxon>
        <taxon>Vallitalea</taxon>
    </lineage>
</organism>
<protein>
    <submittedName>
        <fullName evidence="1">Uncharacterized protein</fullName>
    </submittedName>
</protein>
<dbReference type="Proteomes" id="UP001144256">
    <property type="component" value="Unassembled WGS sequence"/>
</dbReference>
<reference evidence="1" key="1">
    <citation type="submission" date="2022-06" db="EMBL/GenBank/DDBJ databases">
        <title>Vallitalea longa sp. nov., an anaerobic bacterium isolated from marine sediment.</title>
        <authorList>
            <person name="Hirano S."/>
            <person name="Terahara T."/>
            <person name="Mori K."/>
            <person name="Hamada M."/>
            <person name="Matsumoto R."/>
            <person name="Kobayashi T."/>
        </authorList>
    </citation>
    <scope>NUCLEOTIDE SEQUENCE</scope>
    <source>
        <strain evidence="1">SH18-1</strain>
    </source>
</reference>
<sequence length="111" mass="12258">MEKVIVINNDTFGHGDRELGEKLMGAFLKKIWARNEKPEAIILYNSGVKLAAKGSKVIDVLTGLSECGVELLACGTCINYYELKDKMLVGRISNMEEISSMMMEAKSVITI</sequence>
<dbReference type="Pfam" id="PF02635">
    <property type="entry name" value="DsrE"/>
    <property type="match status" value="1"/>
</dbReference>
<proteinExistence type="predicted"/>
<dbReference type="AlphaFoldDB" id="A0A9W6DHV1"/>
<keyword evidence="2" id="KW-1185">Reference proteome</keyword>
<dbReference type="InterPro" id="IPR019870">
    <property type="entry name" value="Se_metab_YedF"/>
</dbReference>
<dbReference type="NCBIfam" id="TIGR03527">
    <property type="entry name" value="selenium_YedF"/>
    <property type="match status" value="1"/>
</dbReference>
<dbReference type="InterPro" id="IPR027396">
    <property type="entry name" value="DsrEFH-like"/>
</dbReference>
<dbReference type="SUPFAM" id="SSF75169">
    <property type="entry name" value="DsrEFH-like"/>
    <property type="match status" value="1"/>
</dbReference>
<dbReference type="InterPro" id="IPR003787">
    <property type="entry name" value="Sulphur_relay_DsrE/F-like"/>
</dbReference>
<evidence type="ECO:0000313" key="2">
    <source>
        <dbReference type="Proteomes" id="UP001144256"/>
    </source>
</evidence>
<name>A0A9W6DHV1_9FIRM</name>
<evidence type="ECO:0000313" key="1">
    <source>
        <dbReference type="EMBL" id="GKX31234.1"/>
    </source>
</evidence>
<gene>
    <name evidence="1" type="ORF">SH1V18_37140</name>
</gene>
<accession>A0A9W6DHV1</accession>
<dbReference type="Gene3D" id="3.40.1260.10">
    <property type="entry name" value="DsrEFH-like"/>
    <property type="match status" value="1"/>
</dbReference>
<dbReference type="RefSeq" id="WP_281818085.1">
    <property type="nucleotide sequence ID" value="NZ_BRLB01000015.1"/>
</dbReference>
<dbReference type="EMBL" id="BRLB01000015">
    <property type="protein sequence ID" value="GKX31234.1"/>
    <property type="molecule type" value="Genomic_DNA"/>
</dbReference>
<comment type="caution">
    <text evidence="1">The sequence shown here is derived from an EMBL/GenBank/DDBJ whole genome shotgun (WGS) entry which is preliminary data.</text>
</comment>